<dbReference type="Pfam" id="PF03496">
    <property type="entry name" value="ADPrib_exo_Tox"/>
    <property type="match status" value="1"/>
</dbReference>
<dbReference type="Proteomes" id="UP000663870">
    <property type="component" value="Unassembled WGS sequence"/>
</dbReference>
<feature type="repeat" description="TPR" evidence="3">
    <location>
        <begin position="604"/>
        <end position="637"/>
    </location>
</feature>
<evidence type="ECO:0000256" key="3">
    <source>
        <dbReference type="PROSITE-ProRule" id="PRU00339"/>
    </source>
</evidence>
<reference evidence="5" key="1">
    <citation type="submission" date="2021-02" db="EMBL/GenBank/DDBJ databases">
        <authorList>
            <person name="Nowell W R."/>
        </authorList>
    </citation>
    <scope>NUCLEOTIDE SEQUENCE</scope>
</reference>
<protein>
    <recommendedName>
        <fullName evidence="4">ADP ribosyltransferase domain-containing protein</fullName>
    </recommendedName>
</protein>
<dbReference type="EMBL" id="CAJNOH010001110">
    <property type="protein sequence ID" value="CAF1177402.1"/>
    <property type="molecule type" value="Genomic_DNA"/>
</dbReference>
<dbReference type="PROSITE" id="PS51996">
    <property type="entry name" value="TR_MART"/>
    <property type="match status" value="1"/>
</dbReference>
<feature type="repeat" description="TPR" evidence="3">
    <location>
        <begin position="395"/>
        <end position="428"/>
    </location>
</feature>
<dbReference type="InterPro" id="IPR003540">
    <property type="entry name" value="ADP-ribosyltransferase"/>
</dbReference>
<dbReference type="SUPFAM" id="SSF56399">
    <property type="entry name" value="ADP-ribosylation"/>
    <property type="match status" value="1"/>
</dbReference>
<feature type="domain" description="ADP ribosyltransferase" evidence="4">
    <location>
        <begin position="69"/>
        <end position="237"/>
    </location>
</feature>
<dbReference type="EMBL" id="CAJNOL010001906">
    <property type="protein sequence ID" value="CAF1436126.1"/>
    <property type="molecule type" value="Genomic_DNA"/>
</dbReference>
<dbReference type="PANTHER" id="PTHR45641:SF19">
    <property type="entry name" value="NEPHROCYSTIN-3"/>
    <property type="match status" value="1"/>
</dbReference>
<accession>A0A814UW39</accession>
<dbReference type="Gene3D" id="1.25.40.10">
    <property type="entry name" value="Tetratricopeptide repeat domain"/>
    <property type="match status" value="3"/>
</dbReference>
<keyword evidence="8" id="KW-1185">Reference proteome</keyword>
<proteinExistence type="predicted"/>
<comment type="caution">
    <text evidence="5">The sequence shown here is derived from an EMBL/GenBank/DDBJ whole genome shotgun (WGS) entry which is preliminary data.</text>
</comment>
<evidence type="ECO:0000313" key="5">
    <source>
        <dbReference type="EMBL" id="CAF1177402.1"/>
    </source>
</evidence>
<dbReference type="SMART" id="SM00028">
    <property type="entry name" value="TPR"/>
    <property type="match status" value="6"/>
</dbReference>
<dbReference type="Gene3D" id="3.90.176.10">
    <property type="entry name" value="Toxin ADP-ribosyltransferase, Chain A, domain 1"/>
    <property type="match status" value="1"/>
</dbReference>
<evidence type="ECO:0000313" key="8">
    <source>
        <dbReference type="Proteomes" id="UP000663870"/>
    </source>
</evidence>
<name>A0A814UW39_9BILA</name>
<sequence>MNLVEKQTLAFSLFDQKQKIGRDISKESASFLWQQMLTYVLKQMPQDQQSKQEMLEMCRHYYRHNKHELKNIDEFQSTYKSDKAIQWYTDECFLYKLLNKALRTEDIELLYIFRFFIIDLCAALEKERLLPKGETILTLYRGTQISNEELEKLKQNEGKIISTNGFLSTSRNIHVSLGFARQSLPAVDFQAVLFEIEADPSLNTVVFADIENKTRLKGEEEVLFSLNALFKIRSVDFDLTLDIWKVELTVTDEGSHKIQEYLTLAKHELDDYAPIIYFGRLLLYSSGYVDRADKYFQMLLKSLPFDHEDTAAVYNQIGAVQDLKDELDLALENYELAYEIRQIRLPPDHPHIAASLNNIGGIYKAKGDPGRAIDYYNKALNIQKKNYPGDHVHKAMTMENIGRVYTDKNDFDTALLHLFRALDMYKRVLPAQHPDIARCLGNIGVVHEKKGNFDNALDYYHQQLEMDEQCLPIDHPDRSKHLDWIVDTYKKVGEIEKALNLCRKQLNIQKSSLHETHPCIARTLINMADVLEDKDPNQALDHYASALCILEQSTPPDHRAISQCLTSMACLYSNFDMLDNALQCQLKALDLNRQILPSNHASIANNLRNIGLFYQAMNKSSEALRYLDESLSIYRANYGQDHEYVKRGETDIVNINIKIKINSISTSIARTSSTSDEDIEEYVHHGLKSTSPSMQLNSTPQLDRMKTIKKRERTHRDSICVIQ</sequence>
<evidence type="ECO:0000259" key="4">
    <source>
        <dbReference type="Pfam" id="PF03496"/>
    </source>
</evidence>
<evidence type="ECO:0000313" key="6">
    <source>
        <dbReference type="EMBL" id="CAF1436126.1"/>
    </source>
</evidence>
<dbReference type="GO" id="GO:0106274">
    <property type="term" value="F:NAD+-protein-arginine ADP-ribosyltransferase activity"/>
    <property type="evidence" value="ECO:0007669"/>
    <property type="project" value="UniProtKB-EC"/>
</dbReference>
<keyword evidence="1" id="KW-0677">Repeat</keyword>
<dbReference type="GO" id="GO:0016779">
    <property type="term" value="F:nucleotidyltransferase activity"/>
    <property type="evidence" value="ECO:0007669"/>
    <property type="project" value="UniProtKB-KW"/>
</dbReference>
<dbReference type="PANTHER" id="PTHR45641">
    <property type="entry name" value="TETRATRICOPEPTIDE REPEAT PROTEIN (AFU_ORTHOLOGUE AFUA_6G03870)"/>
    <property type="match status" value="1"/>
</dbReference>
<dbReference type="PROSITE" id="PS50005">
    <property type="entry name" value="TPR"/>
    <property type="match status" value="4"/>
</dbReference>
<keyword evidence="2 3" id="KW-0802">TPR repeat</keyword>
<dbReference type="InterPro" id="IPR019734">
    <property type="entry name" value="TPR_rpt"/>
</dbReference>
<gene>
    <name evidence="6" type="ORF">JXQ802_LOCUS36722</name>
    <name evidence="5" type="ORF">PYM288_LOCUS23616</name>
</gene>
<dbReference type="AlphaFoldDB" id="A0A814UW39"/>
<evidence type="ECO:0000256" key="1">
    <source>
        <dbReference type="ARBA" id="ARBA00022737"/>
    </source>
</evidence>
<dbReference type="InterPro" id="IPR011990">
    <property type="entry name" value="TPR-like_helical_dom_sf"/>
</dbReference>
<evidence type="ECO:0000256" key="2">
    <source>
        <dbReference type="ARBA" id="ARBA00022803"/>
    </source>
</evidence>
<dbReference type="SUPFAM" id="SSF48452">
    <property type="entry name" value="TPR-like"/>
    <property type="match status" value="2"/>
</dbReference>
<dbReference type="Pfam" id="PF13424">
    <property type="entry name" value="TPR_12"/>
    <property type="match status" value="3"/>
</dbReference>
<dbReference type="Pfam" id="PF13176">
    <property type="entry name" value="TPR_7"/>
    <property type="match status" value="1"/>
</dbReference>
<feature type="repeat" description="TPR" evidence="3">
    <location>
        <begin position="353"/>
        <end position="386"/>
    </location>
</feature>
<feature type="repeat" description="TPR" evidence="3">
    <location>
        <begin position="437"/>
        <end position="470"/>
    </location>
</feature>
<evidence type="ECO:0000313" key="7">
    <source>
        <dbReference type="Proteomes" id="UP000663854"/>
    </source>
</evidence>
<dbReference type="Proteomes" id="UP000663854">
    <property type="component" value="Unassembled WGS sequence"/>
</dbReference>
<organism evidence="5 7">
    <name type="scientific">Rotaria sordida</name>
    <dbReference type="NCBI Taxonomy" id="392033"/>
    <lineage>
        <taxon>Eukaryota</taxon>
        <taxon>Metazoa</taxon>
        <taxon>Spiralia</taxon>
        <taxon>Gnathifera</taxon>
        <taxon>Rotifera</taxon>
        <taxon>Eurotatoria</taxon>
        <taxon>Bdelloidea</taxon>
        <taxon>Philodinida</taxon>
        <taxon>Philodinidae</taxon>
        <taxon>Rotaria</taxon>
    </lineage>
</organism>